<gene>
    <name evidence="1" type="ORF">LCGC14_2348600</name>
</gene>
<dbReference type="Pfam" id="PF09931">
    <property type="entry name" value="Phage_phiJL001_Gp84_N"/>
    <property type="match status" value="1"/>
</dbReference>
<organism evidence="1">
    <name type="scientific">marine sediment metagenome</name>
    <dbReference type="NCBI Taxonomy" id="412755"/>
    <lineage>
        <taxon>unclassified sequences</taxon>
        <taxon>metagenomes</taxon>
        <taxon>ecological metagenomes</taxon>
    </lineage>
</organism>
<dbReference type="AlphaFoldDB" id="A0A0F9CAL1"/>
<comment type="caution">
    <text evidence="1">The sequence shown here is derived from an EMBL/GenBank/DDBJ whole genome shotgun (WGS) entry which is preliminary data.</text>
</comment>
<reference evidence="1" key="1">
    <citation type="journal article" date="2015" name="Nature">
        <title>Complex archaea that bridge the gap between prokaryotes and eukaryotes.</title>
        <authorList>
            <person name="Spang A."/>
            <person name="Saw J.H."/>
            <person name="Jorgensen S.L."/>
            <person name="Zaremba-Niedzwiedzka K."/>
            <person name="Martijn J."/>
            <person name="Lind A.E."/>
            <person name="van Eijk R."/>
            <person name="Schleper C."/>
            <person name="Guy L."/>
            <person name="Ettema T.J."/>
        </authorList>
    </citation>
    <scope>NUCLEOTIDE SEQUENCE</scope>
</reference>
<accession>A0A0F9CAL1</accession>
<sequence length="273" mass="29840">MATALELEQSREDSRPIEIYEIFLGGDVFRYTSAEDDLTIGGEVFTAIPIARNHVIQGSDQQKRSLLITVPTTNPFAAKYIDVVPGEQADLTLMRYQRDEVPAFNTFVLLFSGKVQSVDFSNDGLNARIAVRSSDAALSRNVPRVNFGGMCGAFLYDAFCGANPSMFNHIGEITLVSKDDITVTGAAASGFDFKGGYVKPTTSNDFRLVRKQVGDVLTLSLPFHLNELGSDAQVFAGCNHLIDGDCALVFDRVIDFLGFAFVANKDIWRSGIQ</sequence>
<name>A0A0F9CAL1_9ZZZZ</name>
<proteinExistence type="predicted"/>
<dbReference type="EMBL" id="LAZR01034145">
    <property type="protein sequence ID" value="KKL46134.1"/>
    <property type="molecule type" value="Genomic_DNA"/>
</dbReference>
<evidence type="ECO:0000313" key="1">
    <source>
        <dbReference type="EMBL" id="KKL46134.1"/>
    </source>
</evidence>
<protein>
    <submittedName>
        <fullName evidence="1">Uncharacterized protein</fullName>
    </submittedName>
</protein>